<comment type="subcellular location">
    <subcellularLocation>
        <location evidence="1">Cell outer membrane</location>
    </subcellularLocation>
</comment>
<evidence type="ECO:0000256" key="2">
    <source>
        <dbReference type="ARBA" id="ARBA00007613"/>
    </source>
</evidence>
<comment type="similarity">
    <text evidence="2">Belongs to the outer membrane factor (OMF) (TC 1.B.17) family.</text>
</comment>
<evidence type="ECO:0000313" key="9">
    <source>
        <dbReference type="EMBL" id="SHK48557.1"/>
    </source>
</evidence>
<evidence type="ECO:0000256" key="8">
    <source>
        <dbReference type="SAM" id="SignalP"/>
    </source>
</evidence>
<sequence>MMTKRFLILLAAVQLSIVNCPLGYAASQGEELSMAQQRVVLDLDRTVQLATDSSLAAQKYQSVYDASRYQYLSWQASRKPQFSLESTPVSYQRYMTQRYISDEDLDVYRQQRMFYSQAGIHATQIMESWGGEFYGSTQLGYLRTFGDDNQTQFMSVPIKVGYKQDLLFFNPLKWDRQIEPMKLTLAEKSLVYNVETTSEEVVEKFFTLALAQEQLRMAEEYLSSCDTIYSIAERRYRIASISKAELSILELQKTNARTTLANARIGRSRASQDLATYLGMERNTVIELIIPAVMQNLQIDAKEAIQYARENNPQYLSSREAVAEARRDAERARVEKNFSVSLDASIGLNQVADRFADAYRHLLSQDMATLTLSVPLKDWGKRKNAYLAARSTVEATERAEQEAARDTELDVALTVADFNERQDIVETAGKALTIAEDAYAQTLQRFIKAQADAYSLSIAQSHWQTARQNQIASLQNYWLAYYHLRRLTLYDYQRRQPISR</sequence>
<keyword evidence="8" id="KW-0732">Signal</keyword>
<dbReference type="InterPro" id="IPR051906">
    <property type="entry name" value="TolC-like"/>
</dbReference>
<organism evidence="9 10">
    <name type="scientific">Xylanibacter ruminicola</name>
    <name type="common">Prevotella ruminicola</name>
    <dbReference type="NCBI Taxonomy" id="839"/>
    <lineage>
        <taxon>Bacteria</taxon>
        <taxon>Pseudomonadati</taxon>
        <taxon>Bacteroidota</taxon>
        <taxon>Bacteroidia</taxon>
        <taxon>Bacteroidales</taxon>
        <taxon>Prevotellaceae</taxon>
        <taxon>Xylanibacter</taxon>
    </lineage>
</organism>
<evidence type="ECO:0000256" key="7">
    <source>
        <dbReference type="ARBA" id="ARBA00023237"/>
    </source>
</evidence>
<dbReference type="EMBL" id="FRBD01000004">
    <property type="protein sequence ID" value="SHK48557.1"/>
    <property type="molecule type" value="Genomic_DNA"/>
</dbReference>
<dbReference type="PANTHER" id="PTHR30026">
    <property type="entry name" value="OUTER MEMBRANE PROTEIN TOLC"/>
    <property type="match status" value="1"/>
</dbReference>
<keyword evidence="7" id="KW-0998">Cell outer membrane</keyword>
<dbReference type="OrthoDB" id="940457at2"/>
<reference evidence="9 10" key="1">
    <citation type="submission" date="2016-11" db="EMBL/GenBank/DDBJ databases">
        <authorList>
            <person name="Jaros S."/>
            <person name="Januszkiewicz K."/>
            <person name="Wedrychowicz H."/>
        </authorList>
    </citation>
    <scope>NUCLEOTIDE SEQUENCE [LARGE SCALE GENOMIC DNA]</scope>
    <source>
        <strain evidence="9 10">KHT3</strain>
    </source>
</reference>
<protein>
    <submittedName>
        <fullName evidence="9">Outer membrane efflux protein</fullName>
    </submittedName>
</protein>
<feature type="chain" id="PRO_5012093440" evidence="8">
    <location>
        <begin position="26"/>
        <end position="500"/>
    </location>
</feature>
<keyword evidence="5" id="KW-0812">Transmembrane</keyword>
<keyword evidence="6" id="KW-0472">Membrane</keyword>
<dbReference type="Proteomes" id="UP000184130">
    <property type="component" value="Unassembled WGS sequence"/>
</dbReference>
<evidence type="ECO:0000256" key="1">
    <source>
        <dbReference type="ARBA" id="ARBA00004442"/>
    </source>
</evidence>
<dbReference type="SUPFAM" id="SSF56954">
    <property type="entry name" value="Outer membrane efflux proteins (OEP)"/>
    <property type="match status" value="1"/>
</dbReference>
<feature type="signal peptide" evidence="8">
    <location>
        <begin position="1"/>
        <end position="25"/>
    </location>
</feature>
<dbReference type="InterPro" id="IPR003423">
    <property type="entry name" value="OMP_efflux"/>
</dbReference>
<dbReference type="GO" id="GO:0009279">
    <property type="term" value="C:cell outer membrane"/>
    <property type="evidence" value="ECO:0007669"/>
    <property type="project" value="UniProtKB-SubCell"/>
</dbReference>
<gene>
    <name evidence="9" type="ORF">SAMN05216463_10456</name>
</gene>
<keyword evidence="4" id="KW-1134">Transmembrane beta strand</keyword>
<dbReference type="Pfam" id="PF02321">
    <property type="entry name" value="OEP"/>
    <property type="match status" value="2"/>
</dbReference>
<evidence type="ECO:0000256" key="5">
    <source>
        <dbReference type="ARBA" id="ARBA00022692"/>
    </source>
</evidence>
<evidence type="ECO:0000313" key="10">
    <source>
        <dbReference type="Proteomes" id="UP000184130"/>
    </source>
</evidence>
<dbReference type="GO" id="GO:0015288">
    <property type="term" value="F:porin activity"/>
    <property type="evidence" value="ECO:0007669"/>
    <property type="project" value="TreeGrafter"/>
</dbReference>
<dbReference type="Gene3D" id="1.20.1600.10">
    <property type="entry name" value="Outer membrane efflux proteins (OEP)"/>
    <property type="match status" value="1"/>
</dbReference>
<dbReference type="RefSeq" id="WP_081373075.1">
    <property type="nucleotide sequence ID" value="NZ_FRBD01000004.1"/>
</dbReference>
<dbReference type="PANTHER" id="PTHR30026:SF20">
    <property type="entry name" value="OUTER MEMBRANE PROTEIN TOLC"/>
    <property type="match status" value="1"/>
</dbReference>
<dbReference type="GO" id="GO:1990281">
    <property type="term" value="C:efflux pump complex"/>
    <property type="evidence" value="ECO:0007669"/>
    <property type="project" value="TreeGrafter"/>
</dbReference>
<accession>A0A1M6SV83</accession>
<evidence type="ECO:0000256" key="4">
    <source>
        <dbReference type="ARBA" id="ARBA00022452"/>
    </source>
</evidence>
<keyword evidence="3" id="KW-0813">Transport</keyword>
<dbReference type="AlphaFoldDB" id="A0A1M6SV83"/>
<proteinExistence type="inferred from homology"/>
<evidence type="ECO:0000256" key="3">
    <source>
        <dbReference type="ARBA" id="ARBA00022448"/>
    </source>
</evidence>
<evidence type="ECO:0000256" key="6">
    <source>
        <dbReference type="ARBA" id="ARBA00023136"/>
    </source>
</evidence>
<name>A0A1M6SV83_XYLRU</name>
<dbReference type="GO" id="GO:0015562">
    <property type="term" value="F:efflux transmembrane transporter activity"/>
    <property type="evidence" value="ECO:0007669"/>
    <property type="project" value="InterPro"/>
</dbReference>